<organism evidence="1 2">
    <name type="scientific">Chitinophaga eiseniae</name>
    <dbReference type="NCBI Taxonomy" id="634771"/>
    <lineage>
        <taxon>Bacteria</taxon>
        <taxon>Pseudomonadati</taxon>
        <taxon>Bacteroidota</taxon>
        <taxon>Chitinophagia</taxon>
        <taxon>Chitinophagales</taxon>
        <taxon>Chitinophagaceae</taxon>
        <taxon>Chitinophaga</taxon>
    </lineage>
</organism>
<evidence type="ECO:0000313" key="2">
    <source>
        <dbReference type="Proteomes" id="UP000552864"/>
    </source>
</evidence>
<comment type="caution">
    <text evidence="1">The sequence shown here is derived from an EMBL/GenBank/DDBJ whole genome shotgun (WGS) entry which is preliminary data.</text>
</comment>
<keyword evidence="2" id="KW-1185">Reference proteome</keyword>
<gene>
    <name evidence="1" type="ORF">HGH91_05345</name>
</gene>
<dbReference type="AlphaFoldDB" id="A0A847SKH2"/>
<reference evidence="1 2" key="1">
    <citation type="submission" date="2020-04" db="EMBL/GenBank/DDBJ databases">
        <authorList>
            <person name="Yin C."/>
        </authorList>
    </citation>
    <scope>NUCLEOTIDE SEQUENCE [LARGE SCALE GENOMIC DNA]</scope>
    <source>
        <strain evidence="1 2">Ak56</strain>
    </source>
</reference>
<proteinExistence type="predicted"/>
<evidence type="ECO:0008006" key="3">
    <source>
        <dbReference type="Google" id="ProtNLM"/>
    </source>
</evidence>
<accession>A0A847SKH2</accession>
<protein>
    <recommendedName>
        <fullName evidence="3">Lipoprotein</fullName>
    </recommendedName>
</protein>
<dbReference type="EMBL" id="JABAHZ010000001">
    <property type="protein sequence ID" value="NLR78038.1"/>
    <property type="molecule type" value="Genomic_DNA"/>
</dbReference>
<dbReference type="RefSeq" id="WP_168737392.1">
    <property type="nucleotide sequence ID" value="NZ_JABAHZ010000001.1"/>
</dbReference>
<dbReference type="Proteomes" id="UP000552864">
    <property type="component" value="Unassembled WGS sequence"/>
</dbReference>
<name>A0A847SKH2_9BACT</name>
<dbReference type="PROSITE" id="PS51257">
    <property type="entry name" value="PROKAR_LIPOPROTEIN"/>
    <property type="match status" value="1"/>
</dbReference>
<evidence type="ECO:0000313" key="1">
    <source>
        <dbReference type="EMBL" id="NLR78038.1"/>
    </source>
</evidence>
<sequence>MKIKSRFGFSLLFGLFTVACTSKKELSTTDADKLLRTVFPKELTETIATGDPATRQKIDNTSLEKDGFVIVRRSNNIDSPFVLFTTKAVAFLVKTKPELEKQFFQEVLVARQDLNRIINIQKTGENTASATYTVKYIDLSPFLQISNLKIDTTKIYTANFAQEPNGSWIIDRTHKE</sequence>